<keyword evidence="6 14" id="KW-0004">4Fe-4S</keyword>
<dbReference type="EMBL" id="FUWR01000014">
    <property type="protein sequence ID" value="SKA05044.1"/>
    <property type="molecule type" value="Genomic_DNA"/>
</dbReference>
<keyword evidence="8 14" id="KW-0249">Electron transport</keyword>
<evidence type="ECO:0000256" key="5">
    <source>
        <dbReference type="ARBA" id="ARBA00022448"/>
    </source>
</evidence>
<feature type="binding site" evidence="15">
    <location>
        <position position="541"/>
    </location>
    <ligand>
        <name>[4Fe-4S] cluster</name>
        <dbReference type="ChEBI" id="CHEBI:49883"/>
        <label>1</label>
    </ligand>
</feature>
<feature type="binding site" evidence="15">
    <location>
        <position position="572"/>
    </location>
    <ligand>
        <name>[4Fe-4S] cluster</name>
        <dbReference type="ChEBI" id="CHEBI:49883"/>
        <label>2</label>
    </ligand>
</feature>
<dbReference type="SUPFAM" id="SSF52518">
    <property type="entry name" value="Thiamin diphosphate-binding fold (THDP-binding)"/>
    <property type="match status" value="2"/>
</dbReference>
<name>A0A1T4QMX5_9BACT</name>
<reference evidence="18" key="1">
    <citation type="submission" date="2017-02" db="EMBL/GenBank/DDBJ databases">
        <authorList>
            <person name="Varghese N."/>
            <person name="Submissions S."/>
        </authorList>
    </citation>
    <scope>NUCLEOTIDE SEQUENCE [LARGE SCALE GENOMIC DNA]</scope>
    <source>
        <strain evidence="18">ATCC BAA-34</strain>
    </source>
</reference>
<dbReference type="EC" id="1.2.7.8" evidence="3 14"/>
<dbReference type="NCBIfam" id="TIGR03336">
    <property type="entry name" value="IOR_alpha"/>
    <property type="match status" value="1"/>
</dbReference>
<dbReference type="SUPFAM" id="SSF52922">
    <property type="entry name" value="TK C-terminal domain-like"/>
    <property type="match status" value="1"/>
</dbReference>
<feature type="binding site" evidence="15">
    <location>
        <position position="544"/>
    </location>
    <ligand>
        <name>[4Fe-4S] cluster</name>
        <dbReference type="ChEBI" id="CHEBI:49883"/>
        <label>1</label>
    </ligand>
</feature>
<dbReference type="RefSeq" id="WP_078790727.1">
    <property type="nucleotide sequence ID" value="NZ_FUWR01000014.1"/>
</dbReference>
<dbReference type="FunFam" id="3.40.50.970:FF:000039">
    <property type="entry name" value="Indolepyruvate oxidoreductase subunit IorA"/>
    <property type="match status" value="1"/>
</dbReference>
<dbReference type="GO" id="GO:0046872">
    <property type="term" value="F:metal ion binding"/>
    <property type="evidence" value="ECO:0007669"/>
    <property type="project" value="UniProtKB-UniRule"/>
</dbReference>
<evidence type="ECO:0000256" key="10">
    <source>
        <dbReference type="ARBA" id="ARBA00023004"/>
    </source>
</evidence>
<dbReference type="GO" id="GO:0043805">
    <property type="term" value="F:indolepyruvate ferredoxin oxidoreductase activity"/>
    <property type="evidence" value="ECO:0007669"/>
    <property type="project" value="UniProtKB-UniRule"/>
</dbReference>
<evidence type="ECO:0000256" key="3">
    <source>
        <dbReference type="ARBA" id="ARBA00012812"/>
    </source>
</evidence>
<evidence type="ECO:0000256" key="15">
    <source>
        <dbReference type="PIRSR" id="PIRSR006439-50"/>
    </source>
</evidence>
<dbReference type="InterPro" id="IPR029061">
    <property type="entry name" value="THDP-binding"/>
</dbReference>
<keyword evidence="17" id="KW-0670">Pyruvate</keyword>
<dbReference type="Pfam" id="PF02775">
    <property type="entry name" value="TPP_enzyme_C"/>
    <property type="match status" value="1"/>
</dbReference>
<evidence type="ECO:0000256" key="8">
    <source>
        <dbReference type="ARBA" id="ARBA00022982"/>
    </source>
</evidence>
<dbReference type="GO" id="GO:0044281">
    <property type="term" value="P:small molecule metabolic process"/>
    <property type="evidence" value="ECO:0007669"/>
    <property type="project" value="UniProtKB-ARBA"/>
</dbReference>
<dbReference type="GO" id="GO:0051539">
    <property type="term" value="F:4 iron, 4 sulfur cluster binding"/>
    <property type="evidence" value="ECO:0007669"/>
    <property type="project" value="UniProtKB-UniRule"/>
</dbReference>
<evidence type="ECO:0000256" key="9">
    <source>
        <dbReference type="ARBA" id="ARBA00023002"/>
    </source>
</evidence>
<comment type="function">
    <text evidence="1 14">Catalyzes the ferredoxin-dependent oxidative decarboxylation of arylpyruvates.</text>
</comment>
<dbReference type="Pfam" id="PF01855">
    <property type="entry name" value="POR_N"/>
    <property type="match status" value="1"/>
</dbReference>
<feature type="binding site" evidence="15">
    <location>
        <position position="575"/>
    </location>
    <ligand>
        <name>[4Fe-4S] cluster</name>
        <dbReference type="ChEBI" id="CHEBI:49883"/>
        <label>2</label>
    </ligand>
</feature>
<comment type="subunit">
    <text evidence="2">Heterodimer of the IorA and IorB subunits.</text>
</comment>
<dbReference type="PROSITE" id="PS51379">
    <property type="entry name" value="4FE4S_FER_2"/>
    <property type="match status" value="2"/>
</dbReference>
<feature type="binding site" evidence="15">
    <location>
        <position position="538"/>
    </location>
    <ligand>
        <name>[4Fe-4S] cluster</name>
        <dbReference type="ChEBI" id="CHEBI:49883"/>
        <label>1</label>
    </ligand>
</feature>
<dbReference type="InterPro" id="IPR045025">
    <property type="entry name" value="HACL1-like"/>
</dbReference>
<dbReference type="PANTHER" id="PTHR43710">
    <property type="entry name" value="2-HYDROXYACYL-COA LYASE"/>
    <property type="match status" value="1"/>
</dbReference>
<dbReference type="InterPro" id="IPR017896">
    <property type="entry name" value="4Fe4S_Fe-S-bd"/>
</dbReference>
<dbReference type="OrthoDB" id="9804603at2"/>
<evidence type="ECO:0000259" key="16">
    <source>
        <dbReference type="PROSITE" id="PS51379"/>
    </source>
</evidence>
<dbReference type="GO" id="GO:0030976">
    <property type="term" value="F:thiamine pyrophosphate binding"/>
    <property type="evidence" value="ECO:0007669"/>
    <property type="project" value="InterPro"/>
</dbReference>
<dbReference type="InterPro" id="IPR002880">
    <property type="entry name" value="Pyrv_Fd/Flavodoxin_OxRdtase_N"/>
</dbReference>
<evidence type="ECO:0000256" key="1">
    <source>
        <dbReference type="ARBA" id="ARBA00002995"/>
    </source>
</evidence>
<feature type="binding site" evidence="15">
    <location>
        <position position="578"/>
    </location>
    <ligand>
        <name>[4Fe-4S] cluster</name>
        <dbReference type="ChEBI" id="CHEBI:49883"/>
        <label>2</label>
    </ligand>
</feature>
<dbReference type="InterPro" id="IPR011766">
    <property type="entry name" value="TPP_enzyme_TPP-bd"/>
</dbReference>
<evidence type="ECO:0000256" key="11">
    <source>
        <dbReference type="ARBA" id="ARBA00023014"/>
    </source>
</evidence>
<proteinExistence type="predicted"/>
<evidence type="ECO:0000256" key="12">
    <source>
        <dbReference type="ARBA" id="ARBA00030514"/>
    </source>
</evidence>
<protein>
    <recommendedName>
        <fullName evidence="4 14">Indolepyruvate oxidoreductase subunit IorA</fullName>
        <shortName evidence="14">IOR</shortName>
        <ecNumber evidence="3 14">1.2.7.8</ecNumber>
    </recommendedName>
    <alternativeName>
        <fullName evidence="12 14">Indolepyruvate ferredoxin oxidoreductase subunit alpha</fullName>
    </alternativeName>
</protein>
<keyword evidence="9 14" id="KW-0560">Oxidoreductase</keyword>
<comment type="catalytic activity">
    <reaction evidence="13 14">
        <text>indole-3-pyruvate + 2 oxidized [2Fe-2S]-[ferredoxin] + CoA = (indol-3-yl)acetyl-CoA + 2 reduced [2Fe-2S]-[ferredoxin] + CO2 + H(+)</text>
        <dbReference type="Rhea" id="RHEA:12645"/>
        <dbReference type="Rhea" id="RHEA-COMP:10000"/>
        <dbReference type="Rhea" id="RHEA-COMP:10001"/>
        <dbReference type="ChEBI" id="CHEBI:15378"/>
        <dbReference type="ChEBI" id="CHEBI:16526"/>
        <dbReference type="ChEBI" id="CHEBI:17640"/>
        <dbReference type="ChEBI" id="CHEBI:33737"/>
        <dbReference type="ChEBI" id="CHEBI:33738"/>
        <dbReference type="ChEBI" id="CHEBI:57271"/>
        <dbReference type="ChEBI" id="CHEBI:57287"/>
        <dbReference type="EC" id="1.2.7.8"/>
    </reaction>
</comment>
<keyword evidence="7 14" id="KW-0479">Metal-binding</keyword>
<keyword evidence="18" id="KW-1185">Reference proteome</keyword>
<gene>
    <name evidence="17" type="ORF">SAMN02745119_02464</name>
</gene>
<keyword evidence="5 14" id="KW-0813">Transport</keyword>
<dbReference type="InterPro" id="IPR009014">
    <property type="entry name" value="Transketo_C/PFOR_II"/>
</dbReference>
<feature type="domain" description="4Fe-4S ferredoxin-type" evidence="16">
    <location>
        <begin position="529"/>
        <end position="557"/>
    </location>
</feature>
<feature type="domain" description="4Fe-4S ferredoxin-type" evidence="16">
    <location>
        <begin position="563"/>
        <end position="591"/>
    </location>
</feature>
<dbReference type="CDD" id="cd02008">
    <property type="entry name" value="TPP_IOR_alpha"/>
    <property type="match status" value="1"/>
</dbReference>
<evidence type="ECO:0000256" key="2">
    <source>
        <dbReference type="ARBA" id="ARBA00011238"/>
    </source>
</evidence>
<dbReference type="CDD" id="cd07034">
    <property type="entry name" value="TPP_PYR_PFOR_IOR-alpha_like"/>
    <property type="match status" value="1"/>
</dbReference>
<feature type="binding site" evidence="15">
    <location>
        <position position="549"/>
    </location>
    <ligand>
        <name>[4Fe-4S] cluster</name>
        <dbReference type="ChEBI" id="CHEBI:49883"/>
        <label>2</label>
    </ligand>
</feature>
<evidence type="ECO:0000256" key="14">
    <source>
        <dbReference type="PIRNR" id="PIRNR006439"/>
    </source>
</evidence>
<evidence type="ECO:0000313" key="18">
    <source>
        <dbReference type="Proteomes" id="UP000190102"/>
    </source>
</evidence>
<keyword evidence="10 14" id="KW-0408">Iron</keyword>
<dbReference type="Pfam" id="PF12838">
    <property type="entry name" value="Fer4_7"/>
    <property type="match status" value="1"/>
</dbReference>
<evidence type="ECO:0000256" key="6">
    <source>
        <dbReference type="ARBA" id="ARBA00022485"/>
    </source>
</evidence>
<dbReference type="InterPro" id="IPR017721">
    <property type="entry name" value="IorA"/>
</dbReference>
<dbReference type="AlphaFoldDB" id="A0A1T4QMX5"/>
<evidence type="ECO:0000256" key="13">
    <source>
        <dbReference type="ARBA" id="ARBA00048332"/>
    </source>
</evidence>
<dbReference type="Proteomes" id="UP000190102">
    <property type="component" value="Unassembled WGS sequence"/>
</dbReference>
<dbReference type="STRING" id="115783.SAMN02745119_02464"/>
<evidence type="ECO:0000313" key="17">
    <source>
        <dbReference type="EMBL" id="SKA05044.1"/>
    </source>
</evidence>
<dbReference type="PIRSF" id="PIRSF006439">
    <property type="entry name" value="Indolepyruvate_ferr_oxidored"/>
    <property type="match status" value="1"/>
</dbReference>
<organism evidence="17 18">
    <name type="scientific">Trichlorobacter thiogenes</name>
    <dbReference type="NCBI Taxonomy" id="115783"/>
    <lineage>
        <taxon>Bacteria</taxon>
        <taxon>Pseudomonadati</taxon>
        <taxon>Thermodesulfobacteriota</taxon>
        <taxon>Desulfuromonadia</taxon>
        <taxon>Geobacterales</taxon>
        <taxon>Geobacteraceae</taxon>
        <taxon>Trichlorobacter</taxon>
    </lineage>
</organism>
<dbReference type="PANTHER" id="PTHR43710:SF5">
    <property type="entry name" value="INDOLEPYRUVATE FERREDOXIN OXIDOREDUCTASE ALPHA SUBUNIT"/>
    <property type="match status" value="1"/>
</dbReference>
<accession>A0A1T4QMX5</accession>
<dbReference type="Gene3D" id="3.40.50.970">
    <property type="match status" value="2"/>
</dbReference>
<sequence>MKEILSGNEAIARGAYEAGCLVASAYPGTPSTEILENVINYKEINASWAPNEKVALEVAIGASFGGARALSCMKHVGVNVAADPLFTASYTGVKGGLVLIAADDPEMHSSQNEQDSRNYAKFAKVPMLEPADSAECKEFTKLAFELSEQFDTPVMLRSCTRISHGKSVVELGERVTGLPTPKLVKDAPKLVMLPGNARVRHPLVEERTLKLSDYGSSAAINRMELHSSEIGVICAGVTYQYVREALPDASVLKLGMVWPLPHALIREFAAKVKQLFVVEELDPFIEDQVKAMGIACQGKELTTLCGELSPGRIQAAFAKAGIIKVAASEVIAAEPVPPRPPNMCPGCPHRGVFYQLNRANAYVTGDIGCYTLGFMPPLNAMDTCVCMGASISMGSGMVRALPPEEQKRVVAVIGDSTFLHTGINSLMEMAWNKAPATVIILDNRITAMTGRQENPASGFTLAGEETSEVNIPELCRVLGIKHVRVVDPYDLDATRLAIEEEMNRPEPSVIITNRPCCLIKGAGRFEKGKILEVDQGKCTGCKACLRIGCPAIEWKPNPDGNKGKAFIDPQLCTGCTVCQQLCKFNAIGGRK</sequence>
<keyword evidence="11 14" id="KW-0411">Iron-sulfur</keyword>
<evidence type="ECO:0000256" key="4">
    <source>
        <dbReference type="ARBA" id="ARBA00017710"/>
    </source>
</evidence>
<evidence type="ECO:0000256" key="7">
    <source>
        <dbReference type="ARBA" id="ARBA00022723"/>
    </source>
</evidence>
<dbReference type="Gene3D" id="3.30.70.20">
    <property type="match status" value="1"/>
</dbReference>
<dbReference type="Gene3D" id="3.40.50.920">
    <property type="match status" value="1"/>
</dbReference>
<comment type="cofactor">
    <cofactor evidence="14 15">
        <name>[4Fe-4S] cluster</name>
        <dbReference type="ChEBI" id="CHEBI:49883"/>
    </cofactor>
    <text evidence="14 15">Binds 2 [4Fe-4S] clusters. In this family the first cluster has a non-standard and varying [4Fe-4S] binding motif CX(2)CX(2)CX(4-5)CP.</text>
</comment>
<feature type="binding site" evidence="15">
    <location>
        <position position="582"/>
    </location>
    <ligand>
        <name>[4Fe-4S] cluster</name>
        <dbReference type="ChEBI" id="CHEBI:49883"/>
        <label>1</label>
    </ligand>
</feature>